<gene>
    <name evidence="2" type="ORF">K435DRAFT_867103</name>
</gene>
<evidence type="ECO:0000256" key="1">
    <source>
        <dbReference type="SAM" id="MobiDB-lite"/>
    </source>
</evidence>
<evidence type="ECO:0000313" key="3">
    <source>
        <dbReference type="Proteomes" id="UP000297245"/>
    </source>
</evidence>
<keyword evidence="3" id="KW-1185">Reference proteome</keyword>
<accession>A0A4S8LF95</accession>
<organism evidence="2 3">
    <name type="scientific">Dendrothele bispora (strain CBS 962.96)</name>
    <dbReference type="NCBI Taxonomy" id="1314807"/>
    <lineage>
        <taxon>Eukaryota</taxon>
        <taxon>Fungi</taxon>
        <taxon>Dikarya</taxon>
        <taxon>Basidiomycota</taxon>
        <taxon>Agaricomycotina</taxon>
        <taxon>Agaricomycetes</taxon>
        <taxon>Agaricomycetidae</taxon>
        <taxon>Agaricales</taxon>
        <taxon>Agaricales incertae sedis</taxon>
        <taxon>Dendrothele</taxon>
    </lineage>
</organism>
<dbReference type="AlphaFoldDB" id="A0A4S8LF95"/>
<dbReference type="Proteomes" id="UP000297245">
    <property type="component" value="Unassembled WGS sequence"/>
</dbReference>
<dbReference type="EMBL" id="ML179442">
    <property type="protein sequence ID" value="THU87619.1"/>
    <property type="molecule type" value="Genomic_DNA"/>
</dbReference>
<proteinExistence type="predicted"/>
<reference evidence="2 3" key="1">
    <citation type="journal article" date="2019" name="Nat. Ecol. Evol.">
        <title>Megaphylogeny resolves global patterns of mushroom evolution.</title>
        <authorList>
            <person name="Varga T."/>
            <person name="Krizsan K."/>
            <person name="Foldi C."/>
            <person name="Dima B."/>
            <person name="Sanchez-Garcia M."/>
            <person name="Sanchez-Ramirez S."/>
            <person name="Szollosi G.J."/>
            <person name="Szarkandi J.G."/>
            <person name="Papp V."/>
            <person name="Albert L."/>
            <person name="Andreopoulos W."/>
            <person name="Angelini C."/>
            <person name="Antonin V."/>
            <person name="Barry K.W."/>
            <person name="Bougher N.L."/>
            <person name="Buchanan P."/>
            <person name="Buyck B."/>
            <person name="Bense V."/>
            <person name="Catcheside P."/>
            <person name="Chovatia M."/>
            <person name="Cooper J."/>
            <person name="Damon W."/>
            <person name="Desjardin D."/>
            <person name="Finy P."/>
            <person name="Geml J."/>
            <person name="Haridas S."/>
            <person name="Hughes K."/>
            <person name="Justo A."/>
            <person name="Karasinski D."/>
            <person name="Kautmanova I."/>
            <person name="Kiss B."/>
            <person name="Kocsube S."/>
            <person name="Kotiranta H."/>
            <person name="LaButti K.M."/>
            <person name="Lechner B.E."/>
            <person name="Liimatainen K."/>
            <person name="Lipzen A."/>
            <person name="Lukacs Z."/>
            <person name="Mihaltcheva S."/>
            <person name="Morgado L.N."/>
            <person name="Niskanen T."/>
            <person name="Noordeloos M.E."/>
            <person name="Ohm R.A."/>
            <person name="Ortiz-Santana B."/>
            <person name="Ovrebo C."/>
            <person name="Racz N."/>
            <person name="Riley R."/>
            <person name="Savchenko A."/>
            <person name="Shiryaev A."/>
            <person name="Soop K."/>
            <person name="Spirin V."/>
            <person name="Szebenyi C."/>
            <person name="Tomsovsky M."/>
            <person name="Tulloss R.E."/>
            <person name="Uehling J."/>
            <person name="Grigoriev I.V."/>
            <person name="Vagvolgyi C."/>
            <person name="Papp T."/>
            <person name="Martin F.M."/>
            <person name="Miettinen O."/>
            <person name="Hibbett D.S."/>
            <person name="Nagy L.G."/>
        </authorList>
    </citation>
    <scope>NUCLEOTIDE SEQUENCE [LARGE SCALE GENOMIC DNA]</scope>
    <source>
        <strain evidence="2 3">CBS 962.96</strain>
    </source>
</reference>
<evidence type="ECO:0000313" key="2">
    <source>
        <dbReference type="EMBL" id="THU87619.1"/>
    </source>
</evidence>
<feature type="region of interest" description="Disordered" evidence="1">
    <location>
        <begin position="1"/>
        <end position="23"/>
    </location>
</feature>
<name>A0A4S8LF95_DENBC</name>
<protein>
    <submittedName>
        <fullName evidence="2">Uncharacterized protein</fullName>
    </submittedName>
</protein>
<sequence>MPSIPSLTLALPSQQESKMMKARKKDVTRADLLKTRAYSEFRVLSAPASAARSRLIGASSATDRQSRFSGFPLKLSTPLTLSGKHLPVGQDVISTCERTGFKVSEQGISRPLIPPSSTATQVSFSSPSALNLTLGIPSSSLAEPSGWEPFSYITPTFATTSA</sequence>